<dbReference type="AlphaFoldDB" id="B6VLV8"/>
<dbReference type="InterPro" id="IPR010982">
    <property type="entry name" value="Lambda_DNA-bd_dom_sf"/>
</dbReference>
<dbReference type="eggNOG" id="COG1396">
    <property type="taxonomic scope" value="Bacteria"/>
</dbReference>
<name>B6VLV8_PHOAA</name>
<gene>
    <name evidence="3" type="primary">ecoO109IREP</name>
    <name evidence="2" type="ordered locus">PAU_04270</name>
    <name evidence="3" type="ORF">PA-RVA9-1897</name>
</gene>
<protein>
    <submittedName>
        <fullName evidence="2 3">Transcriptional regulator</fullName>
    </submittedName>
</protein>
<accession>C7BS59</accession>
<dbReference type="Proteomes" id="UP000002747">
    <property type="component" value="Chromosome"/>
</dbReference>
<dbReference type="GO" id="GO:0003677">
    <property type="term" value="F:DNA binding"/>
    <property type="evidence" value="ECO:0007669"/>
    <property type="project" value="InterPro"/>
</dbReference>
<dbReference type="SUPFAM" id="SSF47413">
    <property type="entry name" value="lambda repressor-like DNA-binding domains"/>
    <property type="match status" value="1"/>
</dbReference>
<dbReference type="EMBL" id="FM162591">
    <property type="protein sequence ID" value="CAQ86357.1"/>
    <property type="molecule type" value="Genomic_DNA"/>
</dbReference>
<accession>B6VLV8</accession>
<dbReference type="SMART" id="SM00530">
    <property type="entry name" value="HTH_XRE"/>
    <property type="match status" value="1"/>
</dbReference>
<reference evidence="3" key="1">
    <citation type="journal article" date="2008" name="Proc. Natl. Acad. Sci. U.S.A.">
        <title>Rapid virulence annotation (RVA): identification of virulence factors using a bacterial genome library and multiple invertebrate hosts.</title>
        <authorList>
            <person name="Waterfield N.R."/>
            <person name="Sanchez-Contreras M."/>
            <person name="Eleftherianos I."/>
            <person name="Dowling A."/>
            <person name="Wilkinson P."/>
            <person name="Parkhill J."/>
            <person name="Thomson N."/>
            <person name="Reynolds S.E."/>
            <person name="Bode H.B."/>
            <person name="Dorus S."/>
            <person name="Ffrench-Constant R.H."/>
        </authorList>
    </citation>
    <scope>NUCLEOTIDE SEQUENCE</scope>
    <source>
        <strain evidence="3">ATCC 43949</strain>
    </source>
</reference>
<sequence>MVNFMINKRLKAARLRANITQEKLGIAAGIDEKSARARVSQYENGTHQPTFEIMCAFSKVLNVPECYFYTVNDDLADIVLSIHQILVNYKHAPEN</sequence>
<evidence type="ECO:0000313" key="4">
    <source>
        <dbReference type="Proteomes" id="UP000002747"/>
    </source>
</evidence>
<dbReference type="Pfam" id="PF01381">
    <property type="entry name" value="HTH_3"/>
    <property type="match status" value="1"/>
</dbReference>
<dbReference type="CDD" id="cd00093">
    <property type="entry name" value="HTH_XRE"/>
    <property type="match status" value="1"/>
</dbReference>
<dbReference type="KEGG" id="pay:PAU_04270"/>
<dbReference type="EMBL" id="FM211051">
    <property type="protein sequence ID" value="CAR67138.1"/>
    <property type="molecule type" value="Genomic_DNA"/>
</dbReference>
<organism evidence="3">
    <name type="scientific">Photorhabdus asymbiotica subsp. asymbiotica (strain ATCC 43949 / 3105-77)</name>
    <name type="common">Xenorhabdus luminescens (strain 2)</name>
    <dbReference type="NCBI Taxonomy" id="553480"/>
    <lineage>
        <taxon>Bacteria</taxon>
        <taxon>Pseudomonadati</taxon>
        <taxon>Pseudomonadota</taxon>
        <taxon>Gammaproteobacteria</taxon>
        <taxon>Enterobacterales</taxon>
        <taxon>Morganellaceae</taxon>
        <taxon>Photorhabdus</taxon>
    </lineage>
</organism>
<evidence type="ECO:0000313" key="3">
    <source>
        <dbReference type="EMBL" id="CAR67138.1"/>
    </source>
</evidence>
<reference evidence="3" key="3">
    <citation type="submission" date="2008-09" db="EMBL/GenBank/DDBJ databases">
        <authorList>
            <person name="Thomson N.R."/>
        </authorList>
    </citation>
    <scope>NUCLEOTIDE SEQUENCE</scope>
    <source>
        <strain evidence="3">ATCC 43949</strain>
    </source>
</reference>
<dbReference type="Gene3D" id="1.10.260.40">
    <property type="entry name" value="lambda repressor-like DNA-binding domains"/>
    <property type="match status" value="1"/>
</dbReference>
<feature type="domain" description="HTH cro/C1-type" evidence="1">
    <location>
        <begin position="10"/>
        <end position="68"/>
    </location>
</feature>
<reference evidence="2" key="2">
    <citation type="submission" date="2008-05" db="EMBL/GenBank/DDBJ databases">
        <authorList>
            <person name="Crossman L.C."/>
        </authorList>
    </citation>
    <scope>NUCLEOTIDE SEQUENCE</scope>
    <source>
        <strain evidence="2">ATCC43949</strain>
    </source>
</reference>
<reference evidence="2 4" key="4">
    <citation type="journal article" date="2009" name="BMC Genomics">
        <title>Comparative genomics of the emerging human pathogen Photorhabdus asymbiotica with the insect pathogen Photorhabdus luminescens.</title>
        <authorList>
            <person name="Wilkinson P."/>
            <person name="Waterfield N.R."/>
            <person name="Crossman L."/>
            <person name="Corton C."/>
            <person name="Sanchez-Contreras M."/>
            <person name="Vlisidou I."/>
            <person name="Barron A."/>
            <person name="Bignell A."/>
            <person name="Clark L."/>
            <person name="Ormond D."/>
            <person name="Mayho M."/>
            <person name="Bason N."/>
            <person name="Smith F."/>
            <person name="Simmonds M."/>
            <person name="Churcher C."/>
            <person name="Harris D."/>
            <person name="Thompson N.R."/>
            <person name="Quail M."/>
            <person name="Parkhill J."/>
            <person name="ffrench-Constant R.H."/>
        </authorList>
    </citation>
    <scope>NUCLEOTIDE SEQUENCE [LARGE SCALE GENOMIC DNA]</scope>
    <source>
        <strain evidence="4">ATCC 43949 / 3105-77</strain>
        <strain evidence="2">ATCC43949</strain>
    </source>
</reference>
<dbReference type="PROSITE" id="PS50943">
    <property type="entry name" value="HTH_CROC1"/>
    <property type="match status" value="1"/>
</dbReference>
<evidence type="ECO:0000313" key="2">
    <source>
        <dbReference type="EMBL" id="CAQ86357.1"/>
    </source>
</evidence>
<evidence type="ECO:0000259" key="1">
    <source>
        <dbReference type="PROSITE" id="PS50943"/>
    </source>
</evidence>
<proteinExistence type="predicted"/>
<dbReference type="InterPro" id="IPR001387">
    <property type="entry name" value="Cro/C1-type_HTH"/>
</dbReference>